<sequence length="58" mass="6237">MLSLIVFVDIIALSVLGFSLAAWAQGTSHARSVAHFLYPRRKADHPAGPPSRLPVNSP</sequence>
<comment type="caution">
    <text evidence="1">The sequence shown here is derived from an EMBL/GenBank/DDBJ whole genome shotgun (WGS) entry which is preliminary data.</text>
</comment>
<protein>
    <submittedName>
        <fullName evidence="1">Uncharacterized protein</fullName>
    </submittedName>
</protein>
<proteinExistence type="predicted"/>
<dbReference type="EMBL" id="BAAANN010000031">
    <property type="protein sequence ID" value="GAA1978875.1"/>
    <property type="molecule type" value="Genomic_DNA"/>
</dbReference>
<keyword evidence="2" id="KW-1185">Reference proteome</keyword>
<organism evidence="1 2">
    <name type="scientific">Amycolatopsis minnesotensis</name>
    <dbReference type="NCBI Taxonomy" id="337894"/>
    <lineage>
        <taxon>Bacteria</taxon>
        <taxon>Bacillati</taxon>
        <taxon>Actinomycetota</taxon>
        <taxon>Actinomycetes</taxon>
        <taxon>Pseudonocardiales</taxon>
        <taxon>Pseudonocardiaceae</taxon>
        <taxon>Amycolatopsis</taxon>
    </lineage>
</organism>
<gene>
    <name evidence="1" type="ORF">GCM10009754_63780</name>
</gene>
<evidence type="ECO:0000313" key="1">
    <source>
        <dbReference type="EMBL" id="GAA1978875.1"/>
    </source>
</evidence>
<dbReference type="Proteomes" id="UP001501116">
    <property type="component" value="Unassembled WGS sequence"/>
</dbReference>
<name>A0ABN2S1W9_9PSEU</name>
<evidence type="ECO:0000313" key="2">
    <source>
        <dbReference type="Proteomes" id="UP001501116"/>
    </source>
</evidence>
<reference evidence="1 2" key="1">
    <citation type="journal article" date="2019" name="Int. J. Syst. Evol. Microbiol.">
        <title>The Global Catalogue of Microorganisms (GCM) 10K type strain sequencing project: providing services to taxonomists for standard genome sequencing and annotation.</title>
        <authorList>
            <consortium name="The Broad Institute Genomics Platform"/>
            <consortium name="The Broad Institute Genome Sequencing Center for Infectious Disease"/>
            <person name="Wu L."/>
            <person name="Ma J."/>
        </authorList>
    </citation>
    <scope>NUCLEOTIDE SEQUENCE [LARGE SCALE GENOMIC DNA]</scope>
    <source>
        <strain evidence="1 2">JCM 14545</strain>
    </source>
</reference>
<accession>A0ABN2S1W9</accession>